<organism evidence="12">
    <name type="scientific">Camponotus floridanus</name>
    <name type="common">Florida carpenter ant</name>
    <dbReference type="NCBI Taxonomy" id="104421"/>
    <lineage>
        <taxon>Eukaryota</taxon>
        <taxon>Metazoa</taxon>
        <taxon>Ecdysozoa</taxon>
        <taxon>Arthropoda</taxon>
        <taxon>Hexapoda</taxon>
        <taxon>Insecta</taxon>
        <taxon>Pterygota</taxon>
        <taxon>Neoptera</taxon>
        <taxon>Endopterygota</taxon>
        <taxon>Hymenoptera</taxon>
        <taxon>Apocrita</taxon>
        <taxon>Aculeata</taxon>
        <taxon>Formicoidea</taxon>
        <taxon>Formicidae</taxon>
        <taxon>Formicinae</taxon>
        <taxon>Camponotus</taxon>
    </lineage>
</organism>
<dbReference type="Gene3D" id="3.90.550.50">
    <property type="match status" value="2"/>
</dbReference>
<sequence length="458" mass="53099">MLEQLGLIVKLFLEPYDVVIVILSQKEHYHTDLAVYLRDRIYDQADALRKESPRIVLSHQLNIKGSWTITPLLPYLSNNFPTAKWFFFCMENIVIRLKKLLDVFEKFNASENIWIGNALFDQHPTIIHHFARSKIYRYPHIVTGFGMTSKLLKSLSQQISDSKGPKMDFSIDAPYEFARFVLKSTNVELTHVSEICIASVSHCATYPRFFDSCNSFISSRNVYFAVKTCAKHHVDRIPVIKNSWAKYKIHIGYFSDAADKNLREAYIVPNTTEGHCAKTYDILQRANIIMKKFKHDWLVISDDDTLFNIARLLHLLTCYNPKRLIAIGERYGFRMWDRHYGYEYLTGGAGIVLSAPLVREMLRSDVCNCPSATTPDDMYLFGLCLSRLGVQPVHSLMFHQARPVDYPVAYLVSQKPISFHKFWMVDPLKDIYDKWLAPKHKIVSNRIKPTYLAKHTEL</sequence>
<feature type="domain" description="Fringe-like glycosyltransferase" evidence="10">
    <location>
        <begin position="218"/>
        <end position="429"/>
    </location>
</feature>
<evidence type="ECO:0000256" key="5">
    <source>
        <dbReference type="ARBA" id="ARBA00022692"/>
    </source>
</evidence>
<dbReference type="EMBL" id="GL435626">
    <property type="protein sequence ID" value="EFN73021.1"/>
    <property type="molecule type" value="Genomic_DNA"/>
</dbReference>
<dbReference type="InterPro" id="IPR003378">
    <property type="entry name" value="Fringe-like_glycosylTrfase"/>
</dbReference>
<keyword evidence="8" id="KW-0472">Membrane</keyword>
<evidence type="ECO:0000313" key="11">
    <source>
        <dbReference type="EMBL" id="EFN73021.1"/>
    </source>
</evidence>
<keyword evidence="7" id="KW-1133">Transmembrane helix</keyword>
<keyword evidence="12" id="KW-1185">Reference proteome</keyword>
<accession>E2A0W8</accession>
<evidence type="ECO:0000256" key="8">
    <source>
        <dbReference type="ARBA" id="ARBA00023136"/>
    </source>
</evidence>
<name>E2A0W8_CAMFO</name>
<evidence type="ECO:0000313" key="12">
    <source>
        <dbReference type="Proteomes" id="UP000000311"/>
    </source>
</evidence>
<evidence type="ECO:0000256" key="9">
    <source>
        <dbReference type="ARBA" id="ARBA00037847"/>
    </source>
</evidence>
<dbReference type="InParanoid" id="E2A0W8"/>
<evidence type="ECO:0000256" key="7">
    <source>
        <dbReference type="ARBA" id="ARBA00022989"/>
    </source>
</evidence>
<keyword evidence="4 11" id="KW-0808">Transferase</keyword>
<dbReference type="FunCoup" id="E2A0W8">
    <property type="interactions" value="21"/>
</dbReference>
<dbReference type="GO" id="GO:0016020">
    <property type="term" value="C:membrane"/>
    <property type="evidence" value="ECO:0007669"/>
    <property type="project" value="UniProtKB-SubCell"/>
</dbReference>
<keyword evidence="5" id="KW-0812">Transmembrane</keyword>
<proteinExistence type="inferred from homology"/>
<dbReference type="AlphaFoldDB" id="E2A0W8"/>
<keyword evidence="3" id="KW-0328">Glycosyltransferase</keyword>
<evidence type="ECO:0000256" key="4">
    <source>
        <dbReference type="ARBA" id="ARBA00022679"/>
    </source>
</evidence>
<dbReference type="PANTHER" id="PTHR10811">
    <property type="entry name" value="FRINGE-RELATED"/>
    <property type="match status" value="1"/>
</dbReference>
<dbReference type="GO" id="GO:0012505">
    <property type="term" value="C:endomembrane system"/>
    <property type="evidence" value="ECO:0007669"/>
    <property type="project" value="UniProtKB-SubCell"/>
</dbReference>
<dbReference type="OMA" id="CATYPRF"/>
<evidence type="ECO:0000256" key="3">
    <source>
        <dbReference type="ARBA" id="ARBA00022676"/>
    </source>
</evidence>
<dbReference type="OrthoDB" id="421979at2759"/>
<dbReference type="GO" id="GO:0016757">
    <property type="term" value="F:glycosyltransferase activity"/>
    <property type="evidence" value="ECO:0007669"/>
    <property type="project" value="UniProtKB-KW"/>
</dbReference>
<dbReference type="Proteomes" id="UP000000311">
    <property type="component" value="Unassembled WGS sequence"/>
</dbReference>
<reference evidence="11 12" key="1">
    <citation type="journal article" date="2010" name="Science">
        <title>Genomic comparison of the ants Camponotus floridanus and Harpegnathos saltator.</title>
        <authorList>
            <person name="Bonasio R."/>
            <person name="Zhang G."/>
            <person name="Ye C."/>
            <person name="Mutti N.S."/>
            <person name="Fang X."/>
            <person name="Qin N."/>
            <person name="Donahue G."/>
            <person name="Yang P."/>
            <person name="Li Q."/>
            <person name="Li C."/>
            <person name="Zhang P."/>
            <person name="Huang Z."/>
            <person name="Berger S.L."/>
            <person name="Reinberg D."/>
            <person name="Wang J."/>
            <person name="Liebig J."/>
        </authorList>
    </citation>
    <scope>NUCLEOTIDE SEQUENCE [LARGE SCALE GENOMIC DNA]</scope>
    <source>
        <strain evidence="12">C129</strain>
    </source>
</reference>
<evidence type="ECO:0000256" key="2">
    <source>
        <dbReference type="ARBA" id="ARBA00008661"/>
    </source>
</evidence>
<evidence type="ECO:0000259" key="10">
    <source>
        <dbReference type="Pfam" id="PF02434"/>
    </source>
</evidence>
<evidence type="ECO:0000256" key="6">
    <source>
        <dbReference type="ARBA" id="ARBA00022968"/>
    </source>
</evidence>
<dbReference type="STRING" id="104421.E2A0W8"/>
<gene>
    <name evidence="11" type="ORF">EAG_11313</name>
</gene>
<protein>
    <submittedName>
        <fullName evidence="11">Beta-1,3-glucosyltransferase</fullName>
    </submittedName>
</protein>
<comment type="subcellular location">
    <subcellularLocation>
        <location evidence="9">Endomembrane system</location>
        <topology evidence="9">Single-pass membrane protein</topology>
    </subcellularLocation>
    <subcellularLocation>
        <location evidence="1">Membrane</location>
        <topology evidence="1">Single-pass type II membrane protein</topology>
    </subcellularLocation>
</comment>
<keyword evidence="6" id="KW-0735">Signal-anchor</keyword>
<dbReference type="Pfam" id="PF02434">
    <property type="entry name" value="Fringe"/>
    <property type="match status" value="1"/>
</dbReference>
<evidence type="ECO:0000256" key="1">
    <source>
        <dbReference type="ARBA" id="ARBA00004606"/>
    </source>
</evidence>
<comment type="similarity">
    <text evidence="2">Belongs to the glycosyltransferase 31 family.</text>
</comment>